<accession>A0A834SE42</accession>
<evidence type="ECO:0000313" key="4">
    <source>
        <dbReference type="EMBL" id="KAF7800623.1"/>
    </source>
</evidence>
<evidence type="ECO:0008006" key="6">
    <source>
        <dbReference type="Google" id="ProtNLM"/>
    </source>
</evidence>
<feature type="compositionally biased region" description="Basic and acidic residues" evidence="1">
    <location>
        <begin position="135"/>
        <end position="148"/>
    </location>
</feature>
<protein>
    <recommendedName>
        <fullName evidence="6">DUF4378 domain-containing protein</fullName>
    </recommendedName>
</protein>
<organism evidence="4 5">
    <name type="scientific">Senna tora</name>
    <dbReference type="NCBI Taxonomy" id="362788"/>
    <lineage>
        <taxon>Eukaryota</taxon>
        <taxon>Viridiplantae</taxon>
        <taxon>Streptophyta</taxon>
        <taxon>Embryophyta</taxon>
        <taxon>Tracheophyta</taxon>
        <taxon>Spermatophyta</taxon>
        <taxon>Magnoliopsida</taxon>
        <taxon>eudicotyledons</taxon>
        <taxon>Gunneridae</taxon>
        <taxon>Pentapetalae</taxon>
        <taxon>rosids</taxon>
        <taxon>fabids</taxon>
        <taxon>Fabales</taxon>
        <taxon>Fabaceae</taxon>
        <taxon>Caesalpinioideae</taxon>
        <taxon>Cassia clade</taxon>
        <taxon>Senna</taxon>
    </lineage>
</organism>
<feature type="domain" description="DUF4378" evidence="2">
    <location>
        <begin position="785"/>
        <end position="942"/>
    </location>
</feature>
<dbReference type="InterPro" id="IPR025486">
    <property type="entry name" value="DUF4378"/>
</dbReference>
<dbReference type="Pfam" id="PF14309">
    <property type="entry name" value="DUF4378"/>
    <property type="match status" value="1"/>
</dbReference>
<feature type="region of interest" description="Disordered" evidence="1">
    <location>
        <begin position="545"/>
        <end position="566"/>
    </location>
</feature>
<evidence type="ECO:0000259" key="2">
    <source>
        <dbReference type="Pfam" id="PF14309"/>
    </source>
</evidence>
<dbReference type="PANTHER" id="PTHR21726:SF61">
    <property type="entry name" value="DNAA INITIATOR-ASSOCIATING PROTEIN"/>
    <property type="match status" value="1"/>
</dbReference>
<evidence type="ECO:0000313" key="5">
    <source>
        <dbReference type="Proteomes" id="UP000634136"/>
    </source>
</evidence>
<dbReference type="PANTHER" id="PTHR21726">
    <property type="entry name" value="PHOSPHATIDYLINOSITOL N-ACETYLGLUCOSAMINYLTRANSFERASE SUBUNIT P DOWN SYNDROME CRITICAL REGION PROTEIN 5 -RELATED"/>
    <property type="match status" value="1"/>
</dbReference>
<name>A0A834SE42_9FABA</name>
<dbReference type="Pfam" id="PF14383">
    <property type="entry name" value="VARLMGL"/>
    <property type="match status" value="1"/>
</dbReference>
<feature type="compositionally biased region" description="Low complexity" evidence="1">
    <location>
        <begin position="701"/>
        <end position="714"/>
    </location>
</feature>
<dbReference type="Proteomes" id="UP000634136">
    <property type="component" value="Unassembled WGS sequence"/>
</dbReference>
<evidence type="ECO:0000259" key="3">
    <source>
        <dbReference type="Pfam" id="PF14383"/>
    </source>
</evidence>
<feature type="compositionally biased region" description="Polar residues" evidence="1">
    <location>
        <begin position="368"/>
        <end position="390"/>
    </location>
</feature>
<dbReference type="AlphaFoldDB" id="A0A834SE42"/>
<reference evidence="4" key="1">
    <citation type="submission" date="2020-09" db="EMBL/GenBank/DDBJ databases">
        <title>Genome-Enabled Discovery of Anthraquinone Biosynthesis in Senna tora.</title>
        <authorList>
            <person name="Kang S.-H."/>
            <person name="Pandey R.P."/>
            <person name="Lee C.-M."/>
            <person name="Sim J.-S."/>
            <person name="Jeong J.-T."/>
            <person name="Choi B.-S."/>
            <person name="Jung M."/>
            <person name="Ginzburg D."/>
            <person name="Zhao K."/>
            <person name="Won S.Y."/>
            <person name="Oh T.-J."/>
            <person name="Yu Y."/>
            <person name="Kim N.-H."/>
            <person name="Lee O.R."/>
            <person name="Lee T.-H."/>
            <person name="Bashyal P."/>
            <person name="Kim T.-S."/>
            <person name="Lee W.-H."/>
            <person name="Kawkins C."/>
            <person name="Kim C.-K."/>
            <person name="Kim J.S."/>
            <person name="Ahn B.O."/>
            <person name="Rhee S.Y."/>
            <person name="Sohng J.K."/>
        </authorList>
    </citation>
    <scope>NUCLEOTIDE SEQUENCE</scope>
    <source>
        <tissue evidence="4">Leaf</tissue>
    </source>
</reference>
<feature type="region of interest" description="Disordered" evidence="1">
    <location>
        <begin position="123"/>
        <end position="148"/>
    </location>
</feature>
<proteinExistence type="predicted"/>
<feature type="domain" description="DUF3741" evidence="3">
    <location>
        <begin position="98"/>
        <end position="124"/>
    </location>
</feature>
<dbReference type="OrthoDB" id="1928505at2759"/>
<sequence length="955" mass="105461">MNKTTGKTSSSLAITERKTQRPGGCIGIFFQLFDWNRRLAKKKLFSKKLLPAARAKQASKKFKGDEKMPNSKLYLIANENIGGFPSGMKIGNREVDVEQKHEMQIPGLVARLMGLEVIPASQRDKSNKASFPNTCEDREKESLDNHCESDRAGSNLEIGMAKHSSRPQKLQKTGIYERRAVTRFGAESLQIKSVLSQPRKHHHPKLASPFKTPKITSGKKISRNSKLIGAATKILEPGLQATSRAKCSIAYSGTMYHPKTVDVIEGMGTKSAGNQSSYDASLAKPLNGQTSCNNCGNLLDVGCRGNIEGQPVIPPHIVVNMSNDSSMVSAQRKARSLVSSHEQEGDVVVLMNQERLLSLVAEEEGKNETQSGNKPTTRSMPLPSEVTTAGNSSHQLCRTQQDDASSVAFKTQTQEHTLIGERISPRSNVRNLHVKRVSSAANNVNGTKDFVALNRSLSGRTRLRSPTKLDNSKLDLERKACNRQDDSLSRGRLVERKRRSPNVTHVENTVSVNSTTVKQINLCSNPQGGKRRENTASTRNITNVKSKRCHQGIPTEKEETSSDNQINTFSPKSLPLKGDVLGALLEQKLKELTSQEDEELATGAPPKKSTAMILQELIFALSAEHLNCHDGHMVNTDIGSHCPSGLEYFLPWMDVSMSCVYHVELAENGEVERCDRWREDGTKKDSLPGASCDGNHPSPGSVLEASFSSSSLDESSGHGLQLDSMNYSYDQLAHMEYDCELSDSATSFNKVKLGREALTDLVSQIIPRVVHSVDSSGSRLTRCRLTHVKDVILNAELLLGNTTMHNEVVPHASIVSFLVDELDTIADFEGFVGCEDFKERKQLKGFLFDCVIEYLESICCRYCNCGFEAWNELSLWMKSEMLIIQGVKKEIKKWASMAGMIPDEIIEWEMSHSLGKWTDFDIEAFEAGAAIDGDILGFLVDEIVEDLIDSPRSCS</sequence>
<feature type="region of interest" description="Disordered" evidence="1">
    <location>
        <begin position="680"/>
        <end position="717"/>
    </location>
</feature>
<dbReference type="EMBL" id="JAAIUW010000296">
    <property type="protein sequence ID" value="KAF7800623.1"/>
    <property type="molecule type" value="Genomic_DNA"/>
</dbReference>
<keyword evidence="5" id="KW-1185">Reference proteome</keyword>
<feature type="region of interest" description="Disordered" evidence="1">
    <location>
        <begin position="195"/>
        <end position="219"/>
    </location>
</feature>
<evidence type="ECO:0000256" key="1">
    <source>
        <dbReference type="SAM" id="MobiDB-lite"/>
    </source>
</evidence>
<gene>
    <name evidence="4" type="ORF">G2W53_045038</name>
</gene>
<feature type="region of interest" description="Disordered" evidence="1">
    <location>
        <begin position="362"/>
        <end position="390"/>
    </location>
</feature>
<dbReference type="InterPro" id="IPR032795">
    <property type="entry name" value="DUF3741-assoc"/>
</dbReference>
<comment type="caution">
    <text evidence="4">The sequence shown here is derived from an EMBL/GenBank/DDBJ whole genome shotgun (WGS) entry which is preliminary data.</text>
</comment>